<dbReference type="PROSITE" id="PS51186">
    <property type="entry name" value="GNAT"/>
    <property type="match status" value="1"/>
</dbReference>
<dbReference type="SUPFAM" id="SSF55729">
    <property type="entry name" value="Acyl-CoA N-acyltransferases (Nat)"/>
    <property type="match status" value="1"/>
</dbReference>
<dbReference type="PANTHER" id="PTHR43792:SF13">
    <property type="entry name" value="ACETYLTRANSFERASE"/>
    <property type="match status" value="1"/>
</dbReference>
<proteinExistence type="predicted"/>
<protein>
    <submittedName>
        <fullName evidence="2">GNAT family N-acetyltransferase</fullName>
    </submittedName>
</protein>
<gene>
    <name evidence="2" type="ORF">BS101_15475</name>
</gene>
<accession>A0A1L5FAJ1</accession>
<dbReference type="PANTHER" id="PTHR43792">
    <property type="entry name" value="GNAT FAMILY, PUTATIVE (AFU_ORTHOLOGUE AFUA_3G00765)-RELATED-RELATED"/>
    <property type="match status" value="1"/>
</dbReference>
<reference evidence="2 3" key="1">
    <citation type="submission" date="2016-12" db="EMBL/GenBank/DDBJ databases">
        <title>Complete genome sequence of Clostridium kluyveri JZZ isolated from the pit mud of a Chinese flavor liquor-making factory.</title>
        <authorList>
            <person name="Wang Y."/>
        </authorList>
    </citation>
    <scope>NUCLEOTIDE SEQUENCE [LARGE SCALE GENOMIC DNA]</scope>
    <source>
        <strain evidence="2 3">JZZ</strain>
    </source>
</reference>
<dbReference type="InterPro" id="IPR016181">
    <property type="entry name" value="Acyl_CoA_acyltransferase"/>
</dbReference>
<evidence type="ECO:0000313" key="2">
    <source>
        <dbReference type="EMBL" id="APM40038.1"/>
    </source>
</evidence>
<name>A0A1L5FAJ1_CLOKL</name>
<keyword evidence="2" id="KW-0808">Transferase</keyword>
<dbReference type="InterPro" id="IPR000182">
    <property type="entry name" value="GNAT_dom"/>
</dbReference>
<feature type="domain" description="N-acetyltransferase" evidence="1">
    <location>
        <begin position="8"/>
        <end position="168"/>
    </location>
</feature>
<sequence>MKLNTRRLTIIPLNLEQFEILFDGMDKLERLLGLDSSNEKMDSHTEKAMEELFKECKKHKEKYLWYTNWQVILKKHNLSIGSACFMGYCGDDGTVEIGYGINEKYRCNGYMTEAVKSMCQWALSDKKVLKVIAGTDKNNTASQKVLQKCGFIIYDEDHENYLWQLNNELS</sequence>
<dbReference type="Proteomes" id="UP000184604">
    <property type="component" value="Chromosome"/>
</dbReference>
<organism evidence="2 3">
    <name type="scientific">Clostridium kluyveri</name>
    <dbReference type="NCBI Taxonomy" id="1534"/>
    <lineage>
        <taxon>Bacteria</taxon>
        <taxon>Bacillati</taxon>
        <taxon>Bacillota</taxon>
        <taxon>Clostridia</taxon>
        <taxon>Eubacteriales</taxon>
        <taxon>Clostridiaceae</taxon>
        <taxon>Clostridium</taxon>
    </lineage>
</organism>
<dbReference type="Pfam" id="PF13302">
    <property type="entry name" value="Acetyltransf_3"/>
    <property type="match status" value="1"/>
</dbReference>
<dbReference type="AlphaFoldDB" id="A0A1L5FAJ1"/>
<dbReference type="RefSeq" id="WP_073539648.1">
    <property type="nucleotide sequence ID" value="NZ_CP018335.1"/>
</dbReference>
<dbReference type="InterPro" id="IPR051531">
    <property type="entry name" value="N-acetyltransferase"/>
</dbReference>
<dbReference type="Gene3D" id="3.40.630.30">
    <property type="match status" value="1"/>
</dbReference>
<dbReference type="OrthoDB" id="7863753at2"/>
<dbReference type="GO" id="GO:0016747">
    <property type="term" value="F:acyltransferase activity, transferring groups other than amino-acyl groups"/>
    <property type="evidence" value="ECO:0007669"/>
    <property type="project" value="InterPro"/>
</dbReference>
<dbReference type="EMBL" id="CP018335">
    <property type="protein sequence ID" value="APM40038.1"/>
    <property type="molecule type" value="Genomic_DNA"/>
</dbReference>
<evidence type="ECO:0000259" key="1">
    <source>
        <dbReference type="PROSITE" id="PS51186"/>
    </source>
</evidence>
<evidence type="ECO:0000313" key="3">
    <source>
        <dbReference type="Proteomes" id="UP000184604"/>
    </source>
</evidence>